<dbReference type="Proteomes" id="UP001327093">
    <property type="component" value="Unassembled WGS sequence"/>
</dbReference>
<evidence type="ECO:0000256" key="2">
    <source>
        <dbReference type="ARBA" id="ARBA00023125"/>
    </source>
</evidence>
<feature type="DNA-binding region" description="H-T-H motif" evidence="4">
    <location>
        <begin position="36"/>
        <end position="55"/>
    </location>
</feature>
<evidence type="ECO:0000256" key="3">
    <source>
        <dbReference type="ARBA" id="ARBA00023163"/>
    </source>
</evidence>
<dbReference type="SUPFAM" id="SSF48498">
    <property type="entry name" value="Tetracyclin repressor-like, C-terminal domain"/>
    <property type="match status" value="1"/>
</dbReference>
<proteinExistence type="predicted"/>
<dbReference type="Gene3D" id="1.10.357.10">
    <property type="entry name" value="Tetracycline Repressor, domain 2"/>
    <property type="match status" value="1"/>
</dbReference>
<organism evidence="6 7">
    <name type="scientific">Saccharopolyspora mangrovi</name>
    <dbReference type="NCBI Taxonomy" id="3082379"/>
    <lineage>
        <taxon>Bacteria</taxon>
        <taxon>Bacillati</taxon>
        <taxon>Actinomycetota</taxon>
        <taxon>Actinomycetes</taxon>
        <taxon>Pseudonocardiales</taxon>
        <taxon>Pseudonocardiaceae</taxon>
        <taxon>Saccharopolyspora</taxon>
    </lineage>
</organism>
<evidence type="ECO:0000256" key="1">
    <source>
        <dbReference type="ARBA" id="ARBA00023015"/>
    </source>
</evidence>
<gene>
    <name evidence="6" type="ORF">R4I43_26520</name>
</gene>
<feature type="domain" description="HTH tetR-type" evidence="5">
    <location>
        <begin position="15"/>
        <end position="73"/>
    </location>
</feature>
<keyword evidence="7" id="KW-1185">Reference proteome</keyword>
<dbReference type="RefSeq" id="WP_324268435.1">
    <property type="nucleotide sequence ID" value="NZ_JAWLNX010000023.1"/>
</dbReference>
<evidence type="ECO:0000313" key="7">
    <source>
        <dbReference type="Proteomes" id="UP001327093"/>
    </source>
</evidence>
<sequence>MTESATPRPQRADAERTTRKILTTADQLLGQDPTTTLEQIATAAGVARATLHRRFTSREALIEAMTVSALTHVNEAIEAGRPGTAPPLVALHQVTANVIDVKSGWRFTLNHTHPASDAVSTLQDQITHRCLQLLARAQQAGLLPAETDLSWPQRTYYALLDIAIHEHAEHDTNTDELADRVVTTLLNGVGTRVQQPSQ</sequence>
<dbReference type="EMBL" id="JAWLNX010000023">
    <property type="protein sequence ID" value="MEB3370964.1"/>
    <property type="molecule type" value="Genomic_DNA"/>
</dbReference>
<name>A0ABU6AHW2_9PSEU</name>
<protein>
    <submittedName>
        <fullName evidence="6">TetR/AcrR family transcriptional regulator</fullName>
    </submittedName>
</protein>
<keyword evidence="2 4" id="KW-0238">DNA-binding</keyword>
<evidence type="ECO:0000313" key="6">
    <source>
        <dbReference type="EMBL" id="MEB3370964.1"/>
    </source>
</evidence>
<keyword evidence="1" id="KW-0805">Transcription regulation</keyword>
<dbReference type="InterPro" id="IPR036271">
    <property type="entry name" value="Tet_transcr_reg_TetR-rel_C_sf"/>
</dbReference>
<dbReference type="SUPFAM" id="SSF46689">
    <property type="entry name" value="Homeodomain-like"/>
    <property type="match status" value="1"/>
</dbReference>
<dbReference type="PROSITE" id="PS50977">
    <property type="entry name" value="HTH_TETR_2"/>
    <property type="match status" value="1"/>
</dbReference>
<evidence type="ECO:0000256" key="4">
    <source>
        <dbReference type="PROSITE-ProRule" id="PRU00335"/>
    </source>
</evidence>
<keyword evidence="3" id="KW-0804">Transcription</keyword>
<comment type="caution">
    <text evidence="6">The sequence shown here is derived from an EMBL/GenBank/DDBJ whole genome shotgun (WGS) entry which is preliminary data.</text>
</comment>
<dbReference type="InterPro" id="IPR009057">
    <property type="entry name" value="Homeodomain-like_sf"/>
</dbReference>
<dbReference type="InterPro" id="IPR050109">
    <property type="entry name" value="HTH-type_TetR-like_transc_reg"/>
</dbReference>
<accession>A0ABU6AHW2</accession>
<dbReference type="InterPro" id="IPR001647">
    <property type="entry name" value="HTH_TetR"/>
</dbReference>
<evidence type="ECO:0000259" key="5">
    <source>
        <dbReference type="PROSITE" id="PS50977"/>
    </source>
</evidence>
<dbReference type="PANTHER" id="PTHR30055:SF234">
    <property type="entry name" value="HTH-TYPE TRANSCRIPTIONAL REGULATOR BETI"/>
    <property type="match status" value="1"/>
</dbReference>
<reference evidence="6 7" key="1">
    <citation type="submission" date="2023-10" db="EMBL/GenBank/DDBJ databases">
        <title>Saccharopolyspora sp. nov., isolated from mangrove soil.</title>
        <authorList>
            <person name="Lu Y."/>
            <person name="Liu W."/>
        </authorList>
    </citation>
    <scope>NUCLEOTIDE SEQUENCE [LARGE SCALE GENOMIC DNA]</scope>
    <source>
        <strain evidence="6 7">S2-29</strain>
    </source>
</reference>
<dbReference type="Pfam" id="PF00440">
    <property type="entry name" value="TetR_N"/>
    <property type="match status" value="1"/>
</dbReference>
<dbReference type="PANTHER" id="PTHR30055">
    <property type="entry name" value="HTH-TYPE TRANSCRIPTIONAL REGULATOR RUTR"/>
    <property type="match status" value="1"/>
</dbReference>